<dbReference type="SMART" id="SM00411">
    <property type="entry name" value="BHL"/>
    <property type="match status" value="1"/>
</dbReference>
<keyword evidence="2 4" id="KW-0238">DNA-binding</keyword>
<accession>A0A831YDB9</accession>
<comment type="caution">
    <text evidence="4">The sequence shown here is derived from an EMBL/GenBank/DDBJ whole genome shotgun (WGS) entry which is preliminary data.</text>
</comment>
<name>A0A831YDB9_9AQUI</name>
<dbReference type="PRINTS" id="PR01727">
    <property type="entry name" value="DNABINDINGHU"/>
</dbReference>
<dbReference type="InterPro" id="IPR010992">
    <property type="entry name" value="IHF-like_DNA-bd_dom_sf"/>
</dbReference>
<proteinExistence type="inferred from homology"/>
<organism evidence="4">
    <name type="scientific">Sulfurihydrogenibium azorense</name>
    <dbReference type="NCBI Taxonomy" id="309806"/>
    <lineage>
        <taxon>Bacteria</taxon>
        <taxon>Pseudomonadati</taxon>
        <taxon>Aquificota</taxon>
        <taxon>Aquificia</taxon>
        <taxon>Aquificales</taxon>
        <taxon>Hydrogenothermaceae</taxon>
        <taxon>Sulfurihydrogenibium</taxon>
    </lineage>
</organism>
<protein>
    <submittedName>
        <fullName evidence="4">DNA-binding protein</fullName>
    </submittedName>
</protein>
<dbReference type="SUPFAM" id="SSF47729">
    <property type="entry name" value="IHF-like DNA-binding proteins"/>
    <property type="match status" value="1"/>
</dbReference>
<comment type="similarity">
    <text evidence="1 3">Belongs to the bacterial histone-like protein family.</text>
</comment>
<dbReference type="GO" id="GO:0003677">
    <property type="term" value="F:DNA binding"/>
    <property type="evidence" value="ECO:0007669"/>
    <property type="project" value="UniProtKB-KW"/>
</dbReference>
<evidence type="ECO:0000256" key="2">
    <source>
        <dbReference type="ARBA" id="ARBA00023125"/>
    </source>
</evidence>
<dbReference type="Pfam" id="PF00216">
    <property type="entry name" value="Bac_DNA_binding"/>
    <property type="match status" value="1"/>
</dbReference>
<dbReference type="AlphaFoldDB" id="A0A831YDB9"/>
<evidence type="ECO:0000256" key="1">
    <source>
        <dbReference type="ARBA" id="ARBA00010529"/>
    </source>
</evidence>
<dbReference type="GO" id="GO:0030527">
    <property type="term" value="F:structural constituent of chromatin"/>
    <property type="evidence" value="ECO:0007669"/>
    <property type="project" value="InterPro"/>
</dbReference>
<dbReference type="PANTHER" id="PTHR33175">
    <property type="entry name" value="DNA-BINDING PROTEIN HU"/>
    <property type="match status" value="1"/>
</dbReference>
<evidence type="ECO:0000256" key="3">
    <source>
        <dbReference type="RuleBase" id="RU003939"/>
    </source>
</evidence>
<dbReference type="Proteomes" id="UP000885621">
    <property type="component" value="Unassembled WGS sequence"/>
</dbReference>
<dbReference type="EMBL" id="DSFC01000116">
    <property type="protein sequence ID" value="HEV09158.1"/>
    <property type="molecule type" value="Genomic_DNA"/>
</dbReference>
<dbReference type="Gene3D" id="4.10.520.10">
    <property type="entry name" value="IHF-like DNA-binding proteins"/>
    <property type="match status" value="1"/>
</dbReference>
<sequence length="100" mass="11464">MKRADIVNMIYKDKDLKINLDKKEIHSIVNDTFDIISNYLTQDVKEGKKVMISGFGTFIIKKKKGKIGRNPKTGEEKLIPDRLGISFKPGKELKKRVNSK</sequence>
<reference evidence="4" key="1">
    <citation type="journal article" date="2020" name="mSystems">
        <title>Genome- and Community-Level Interaction Insights into Carbon Utilization and Element Cycling Functions of Hydrothermarchaeota in Hydrothermal Sediment.</title>
        <authorList>
            <person name="Zhou Z."/>
            <person name="Liu Y."/>
            <person name="Xu W."/>
            <person name="Pan J."/>
            <person name="Luo Z.H."/>
            <person name="Li M."/>
        </authorList>
    </citation>
    <scope>NUCLEOTIDE SEQUENCE [LARGE SCALE GENOMIC DNA]</scope>
    <source>
        <strain evidence="4">SpSt-1257</strain>
    </source>
</reference>
<evidence type="ECO:0000313" key="4">
    <source>
        <dbReference type="EMBL" id="HEV09158.1"/>
    </source>
</evidence>
<dbReference type="GO" id="GO:0005829">
    <property type="term" value="C:cytosol"/>
    <property type="evidence" value="ECO:0007669"/>
    <property type="project" value="TreeGrafter"/>
</dbReference>
<gene>
    <name evidence="4" type="ORF">ENO34_02010</name>
</gene>
<dbReference type="InterPro" id="IPR000119">
    <property type="entry name" value="Hist_DNA-bd"/>
</dbReference>
<dbReference type="PANTHER" id="PTHR33175:SF2">
    <property type="entry name" value="INTEGRATION HOST FACTOR SUBUNIT ALPHA"/>
    <property type="match status" value="1"/>
</dbReference>